<accession>A0ABQ2DF91</accession>
<dbReference type="RefSeq" id="WP_189007310.1">
    <property type="nucleotide sequence ID" value="NZ_BMOD01000027.1"/>
</dbReference>
<evidence type="ECO:0000256" key="1">
    <source>
        <dbReference type="SAM" id="SignalP"/>
    </source>
</evidence>
<dbReference type="SUPFAM" id="SSF56925">
    <property type="entry name" value="OMPA-like"/>
    <property type="match status" value="1"/>
</dbReference>
<evidence type="ECO:0000313" key="3">
    <source>
        <dbReference type="Proteomes" id="UP000632222"/>
    </source>
</evidence>
<name>A0ABQ2DF91_9DEIO</name>
<organism evidence="2 3">
    <name type="scientific">Deinococcus roseus</name>
    <dbReference type="NCBI Taxonomy" id="392414"/>
    <lineage>
        <taxon>Bacteria</taxon>
        <taxon>Thermotogati</taxon>
        <taxon>Deinococcota</taxon>
        <taxon>Deinococci</taxon>
        <taxon>Deinococcales</taxon>
        <taxon>Deinococcaceae</taxon>
        <taxon>Deinococcus</taxon>
    </lineage>
</organism>
<dbReference type="EMBL" id="BMOD01000027">
    <property type="protein sequence ID" value="GGJ53800.1"/>
    <property type="molecule type" value="Genomic_DNA"/>
</dbReference>
<comment type="caution">
    <text evidence="2">The sequence shown here is derived from an EMBL/GenBank/DDBJ whole genome shotgun (WGS) entry which is preliminary data.</text>
</comment>
<sequence>MKPIQTMLWQALMLTAALLWDQAAAQTTQNICDLADEGLEVSVGKQSRGLQFMRRTGNEVWLTRETFKPGEEGYTVQALTCEGITYLKLSSQLDLKLDFSSLILNLSPNFALLSRREVNIEPVAQQDTLDVLLLQMPFSAALRGTGILAESLSGSFAVAPVLQYSDFTFSASSKLGYNRLLPEGWTVTEPSAKLAWQFDPAGTAQLIYQNPPLTVPGRLSGVQVGWHQVPPRIMEPIILQLPLESQVQVFLEGELLYAGRQLPGTLQLKGIVLPRKQGEVRVDIRDSTGRSIQRFAFADTGNLTPDEWQLWGEAGWWNSVQQPDLPVVGFRASYHLASNMLLTGQAHWAPGDWSASTQLYQTSEGEGAMLGLTLKDTFTGPLAVEGQGTYTQHWGPVFLRLNGEGNFPDWNTSRLGLGLGFQQNQWKMYGQAQYQLSGAFSGGVGAELRITPDLLLSGNLNWTGSDRRPDVRVGLRWNPTSNSEVSLQHAGRLQGSARIQWSESLETQVSADAQMVQGSVQYKGPVNAQLAVNSSQQWQSAVSGTLTVAGDQVTLGDAPVAPVALLLHTGQPDLPIRLNGEGAGRTNAAGDLLITGLRVDITYNIAVDPNTLPIELGVQNVNLSVRISRQGILPVDWKSNFVVSRWITFFWNPQEKAAGAALQAAGQTIYLDDEGQALLPPSLQGVTGRLVLEDRFCAVTLSTADQVMCQENPAASSAAP</sequence>
<keyword evidence="3" id="KW-1185">Reference proteome</keyword>
<evidence type="ECO:0000313" key="2">
    <source>
        <dbReference type="EMBL" id="GGJ53800.1"/>
    </source>
</evidence>
<gene>
    <name evidence="2" type="ORF">GCM10008938_44770</name>
</gene>
<keyword evidence="1" id="KW-0732">Signal</keyword>
<dbReference type="Proteomes" id="UP000632222">
    <property type="component" value="Unassembled WGS sequence"/>
</dbReference>
<protein>
    <submittedName>
        <fullName evidence="2">Uncharacterized protein</fullName>
    </submittedName>
</protein>
<feature type="chain" id="PRO_5046188194" evidence="1">
    <location>
        <begin position="26"/>
        <end position="720"/>
    </location>
</feature>
<feature type="signal peptide" evidence="1">
    <location>
        <begin position="1"/>
        <end position="25"/>
    </location>
</feature>
<proteinExistence type="predicted"/>
<dbReference type="InterPro" id="IPR011250">
    <property type="entry name" value="OMP/PagP_B-barrel"/>
</dbReference>
<reference evidence="3" key="1">
    <citation type="journal article" date="2019" name="Int. J. Syst. Evol. Microbiol.">
        <title>The Global Catalogue of Microorganisms (GCM) 10K type strain sequencing project: providing services to taxonomists for standard genome sequencing and annotation.</title>
        <authorList>
            <consortium name="The Broad Institute Genomics Platform"/>
            <consortium name="The Broad Institute Genome Sequencing Center for Infectious Disease"/>
            <person name="Wu L."/>
            <person name="Ma J."/>
        </authorList>
    </citation>
    <scope>NUCLEOTIDE SEQUENCE [LARGE SCALE GENOMIC DNA]</scope>
    <source>
        <strain evidence="3">JCM 14370</strain>
    </source>
</reference>